<dbReference type="AlphaFoldDB" id="A0A5J4W6Y3"/>
<dbReference type="Gene3D" id="1.10.472.10">
    <property type="entry name" value="Cyclin-like"/>
    <property type="match status" value="1"/>
</dbReference>
<evidence type="ECO:0000313" key="2">
    <source>
        <dbReference type="EMBL" id="KAA6390674.1"/>
    </source>
</evidence>
<evidence type="ECO:0008006" key="4">
    <source>
        <dbReference type="Google" id="ProtNLM"/>
    </source>
</evidence>
<feature type="compositionally biased region" description="Basic and acidic residues" evidence="1">
    <location>
        <begin position="124"/>
        <end position="134"/>
    </location>
</feature>
<organism evidence="2 3">
    <name type="scientific">Streblomastix strix</name>
    <dbReference type="NCBI Taxonomy" id="222440"/>
    <lineage>
        <taxon>Eukaryota</taxon>
        <taxon>Metamonada</taxon>
        <taxon>Preaxostyla</taxon>
        <taxon>Oxymonadida</taxon>
        <taxon>Streblomastigidae</taxon>
        <taxon>Streblomastix</taxon>
    </lineage>
</organism>
<sequence length="148" mass="17487">MTLAELVYAAWMVIRFCTVDQKRIQAQRAALEENAGTILLCAICITQKLLREFDQWKNSQWIQIFDVDIKCLNTSEISFLQRVDYKVWMDKDSFISTINSMLGEQELEKDLGFELRRIKDFRRENEQQKQDNQIKSDQINSSQKLEGK</sequence>
<reference evidence="2 3" key="1">
    <citation type="submission" date="2019-03" db="EMBL/GenBank/DDBJ databases">
        <title>Single cell metagenomics reveals metabolic interactions within the superorganism composed of flagellate Streblomastix strix and complex community of Bacteroidetes bacteria on its surface.</title>
        <authorList>
            <person name="Treitli S.C."/>
            <person name="Kolisko M."/>
            <person name="Husnik F."/>
            <person name="Keeling P."/>
            <person name="Hampl V."/>
        </authorList>
    </citation>
    <scope>NUCLEOTIDE SEQUENCE [LARGE SCALE GENOMIC DNA]</scope>
    <source>
        <strain evidence="2">ST1C</strain>
    </source>
</reference>
<dbReference type="EMBL" id="SNRW01003145">
    <property type="protein sequence ID" value="KAA6390674.1"/>
    <property type="molecule type" value="Genomic_DNA"/>
</dbReference>
<dbReference type="Proteomes" id="UP000324800">
    <property type="component" value="Unassembled WGS sequence"/>
</dbReference>
<evidence type="ECO:0000256" key="1">
    <source>
        <dbReference type="SAM" id="MobiDB-lite"/>
    </source>
</evidence>
<feature type="compositionally biased region" description="Polar residues" evidence="1">
    <location>
        <begin position="135"/>
        <end position="148"/>
    </location>
</feature>
<accession>A0A5J4W6Y3</accession>
<evidence type="ECO:0000313" key="3">
    <source>
        <dbReference type="Proteomes" id="UP000324800"/>
    </source>
</evidence>
<name>A0A5J4W6Y3_9EUKA</name>
<comment type="caution">
    <text evidence="2">The sequence shown here is derived from an EMBL/GenBank/DDBJ whole genome shotgun (WGS) entry which is preliminary data.</text>
</comment>
<proteinExistence type="predicted"/>
<protein>
    <recommendedName>
        <fullName evidence="4">Cyclin N-terminal domain-containing protein</fullName>
    </recommendedName>
</protein>
<gene>
    <name evidence="2" type="ORF">EZS28_013801</name>
</gene>
<feature type="region of interest" description="Disordered" evidence="1">
    <location>
        <begin position="124"/>
        <end position="148"/>
    </location>
</feature>